<dbReference type="InterPro" id="IPR036625">
    <property type="entry name" value="E3-bd_dom_sf"/>
</dbReference>
<feature type="compositionally biased region" description="Low complexity" evidence="7">
    <location>
        <begin position="85"/>
        <end position="97"/>
    </location>
</feature>
<dbReference type="SUPFAM" id="SSF52777">
    <property type="entry name" value="CoA-dependent acyltransferases"/>
    <property type="match status" value="1"/>
</dbReference>
<dbReference type="Gene3D" id="4.10.320.10">
    <property type="entry name" value="E3-binding domain"/>
    <property type="match status" value="1"/>
</dbReference>
<feature type="region of interest" description="Disordered" evidence="7">
    <location>
        <begin position="85"/>
        <end position="113"/>
    </location>
</feature>
<dbReference type="InterPro" id="IPR050743">
    <property type="entry name" value="2-oxoacid_DH_E2_comp"/>
</dbReference>
<dbReference type="RefSeq" id="WP_088907158.1">
    <property type="nucleotide sequence ID" value="NZ_CP018145.1"/>
</dbReference>
<keyword evidence="4 6" id="KW-0450">Lipoyl</keyword>
<dbReference type="Gene3D" id="2.40.50.100">
    <property type="match status" value="1"/>
</dbReference>
<dbReference type="CDD" id="cd06849">
    <property type="entry name" value="lipoyl_domain"/>
    <property type="match status" value="1"/>
</dbReference>
<dbReference type="PANTHER" id="PTHR43178">
    <property type="entry name" value="DIHYDROLIPOAMIDE ACETYLTRANSFERASE COMPONENT OF PYRUVATE DEHYDROGENASE COMPLEX"/>
    <property type="match status" value="1"/>
</dbReference>
<dbReference type="InterPro" id="IPR011053">
    <property type="entry name" value="Single_hybrid_motif"/>
</dbReference>
<comment type="similarity">
    <text evidence="2 6">Belongs to the 2-oxoacid dehydrogenase family.</text>
</comment>
<keyword evidence="5 6" id="KW-0012">Acyltransferase</keyword>
<dbReference type="Pfam" id="PF00364">
    <property type="entry name" value="Biotin_lipoyl"/>
    <property type="match status" value="1"/>
</dbReference>
<dbReference type="InterPro" id="IPR004167">
    <property type="entry name" value="PSBD"/>
</dbReference>
<dbReference type="KEGG" id="bfm:BP422_07060"/>
<dbReference type="FunFam" id="3.30.559.10:FF:000007">
    <property type="entry name" value="Dihydrolipoamide acetyltransferase component of pyruvate dehydrogenase complex"/>
    <property type="match status" value="1"/>
</dbReference>
<evidence type="ECO:0000256" key="6">
    <source>
        <dbReference type="RuleBase" id="RU003423"/>
    </source>
</evidence>
<organism evidence="10 11">
    <name type="scientific">Brevibacillus formosus</name>
    <dbReference type="NCBI Taxonomy" id="54913"/>
    <lineage>
        <taxon>Bacteria</taxon>
        <taxon>Bacillati</taxon>
        <taxon>Bacillota</taxon>
        <taxon>Bacilli</taxon>
        <taxon>Bacillales</taxon>
        <taxon>Paenibacillaceae</taxon>
        <taxon>Brevibacillus</taxon>
    </lineage>
</organism>
<dbReference type="Proteomes" id="UP000197781">
    <property type="component" value="Chromosome"/>
</dbReference>
<evidence type="ECO:0000313" key="11">
    <source>
        <dbReference type="Proteomes" id="UP000197781"/>
    </source>
</evidence>
<dbReference type="Pfam" id="PF00198">
    <property type="entry name" value="2-oxoacid_dh"/>
    <property type="match status" value="1"/>
</dbReference>
<evidence type="ECO:0000256" key="5">
    <source>
        <dbReference type="ARBA" id="ARBA00023315"/>
    </source>
</evidence>
<keyword evidence="3 6" id="KW-0808">Transferase</keyword>
<evidence type="ECO:0000256" key="7">
    <source>
        <dbReference type="SAM" id="MobiDB-lite"/>
    </source>
</evidence>
<dbReference type="Pfam" id="PF02817">
    <property type="entry name" value="E3_binding"/>
    <property type="match status" value="1"/>
</dbReference>
<evidence type="ECO:0000313" key="10">
    <source>
        <dbReference type="EMBL" id="ASJ53333.1"/>
    </source>
</evidence>
<dbReference type="GO" id="GO:0005737">
    <property type="term" value="C:cytoplasm"/>
    <property type="evidence" value="ECO:0007669"/>
    <property type="project" value="TreeGrafter"/>
</dbReference>
<dbReference type="GO" id="GO:0031405">
    <property type="term" value="F:lipoic acid binding"/>
    <property type="evidence" value="ECO:0007669"/>
    <property type="project" value="TreeGrafter"/>
</dbReference>
<dbReference type="SUPFAM" id="SSF51230">
    <property type="entry name" value="Single hybrid motif"/>
    <property type="match status" value="1"/>
</dbReference>
<dbReference type="InterPro" id="IPR001078">
    <property type="entry name" value="2-oxoacid_DH_actylTfrase"/>
</dbReference>
<evidence type="ECO:0000256" key="2">
    <source>
        <dbReference type="ARBA" id="ARBA00007317"/>
    </source>
</evidence>
<evidence type="ECO:0000256" key="4">
    <source>
        <dbReference type="ARBA" id="ARBA00022823"/>
    </source>
</evidence>
<gene>
    <name evidence="10" type="ORF">BP422_07060</name>
</gene>
<dbReference type="AlphaFoldDB" id="A0A220MEB7"/>
<dbReference type="GO" id="GO:0016407">
    <property type="term" value="F:acetyltransferase activity"/>
    <property type="evidence" value="ECO:0007669"/>
    <property type="project" value="TreeGrafter"/>
</dbReference>
<evidence type="ECO:0000259" key="9">
    <source>
        <dbReference type="PROSITE" id="PS51826"/>
    </source>
</evidence>
<dbReference type="PROSITE" id="PS50968">
    <property type="entry name" value="BIOTINYL_LIPOYL"/>
    <property type="match status" value="1"/>
</dbReference>
<dbReference type="InterPro" id="IPR023213">
    <property type="entry name" value="CAT-like_dom_sf"/>
</dbReference>
<dbReference type="Gene3D" id="3.30.559.10">
    <property type="entry name" value="Chloramphenicol acetyltransferase-like domain"/>
    <property type="match status" value="1"/>
</dbReference>
<feature type="domain" description="Peripheral subunit-binding (PSBD)" evidence="9">
    <location>
        <begin position="126"/>
        <end position="163"/>
    </location>
</feature>
<feature type="domain" description="Lipoyl-binding" evidence="8">
    <location>
        <begin position="2"/>
        <end position="77"/>
    </location>
</feature>
<sequence length="445" mass="47153">MATKVLMPQLGESVTEGTISKWLVNVGDTVKKYDSLAEVTTDKVNAEVPSTVSGRVTEIVVPEGETVAVGTLILYIEESGAEGATAAPASTTGTTAPQVPATEQPKAATPAVSIQQAPVVDGPKQRYSPAVVMLSQQHGIDLSRIVGTGAGGRITRKDVQAIIDAGGQKPAETVKETVVQAPVAPVEQTTVVSTPAPATPATTPAVSVDIPVASGDQVVPVTSIRRTIANRMVQSKHEAPHAWTMVEVDVTNLVNFRNQAKGEFAKKEGLNLTFLPFFIKAVVEALKEYPMINSTWAHDKIIVKKDINISIAVATEDALYVPVIKHADQKSILGIAKAVDDLAARTRAGKLTMDDMTGGTFTVNNTGSFGSVLSQPIINAPQAAILSVESIVKRPVVINDMIAVRSMVNLCMSLDHRVLDGLICGRFLQSVKQKLENVGPDTKLY</sequence>
<accession>A0A220MEB7</accession>
<dbReference type="EC" id="2.3.1.-" evidence="6"/>
<dbReference type="PROSITE" id="PS00189">
    <property type="entry name" value="LIPOYL"/>
    <property type="match status" value="1"/>
</dbReference>
<dbReference type="SUPFAM" id="SSF47005">
    <property type="entry name" value="Peripheral subunit-binding domain of 2-oxo acid dehydrogenase complex"/>
    <property type="match status" value="1"/>
</dbReference>
<evidence type="ECO:0000259" key="8">
    <source>
        <dbReference type="PROSITE" id="PS50968"/>
    </source>
</evidence>
<dbReference type="InterPro" id="IPR000089">
    <property type="entry name" value="Biotin_lipoyl"/>
</dbReference>
<name>A0A220MEB7_9BACL</name>
<dbReference type="PROSITE" id="PS51826">
    <property type="entry name" value="PSBD"/>
    <property type="match status" value="1"/>
</dbReference>
<dbReference type="InterPro" id="IPR003016">
    <property type="entry name" value="2-oxoA_DH_lipoyl-BS"/>
</dbReference>
<dbReference type="PANTHER" id="PTHR43178:SF5">
    <property type="entry name" value="LIPOAMIDE ACYLTRANSFERASE COMPONENT OF BRANCHED-CHAIN ALPHA-KETO ACID DEHYDROGENASE COMPLEX, MITOCHONDRIAL"/>
    <property type="match status" value="1"/>
</dbReference>
<reference evidence="10 11" key="1">
    <citation type="submission" date="2016-11" db="EMBL/GenBank/DDBJ databases">
        <authorList>
            <person name="Jaros S."/>
            <person name="Januszkiewicz K."/>
            <person name="Wedrychowicz H."/>
        </authorList>
    </citation>
    <scope>NUCLEOTIDE SEQUENCE [LARGE SCALE GENOMIC DNA]</scope>
    <source>
        <strain evidence="10 11">NF2</strain>
    </source>
</reference>
<proteinExistence type="inferred from homology"/>
<dbReference type="EMBL" id="CP018145">
    <property type="protein sequence ID" value="ASJ53333.1"/>
    <property type="molecule type" value="Genomic_DNA"/>
</dbReference>
<protein>
    <recommendedName>
        <fullName evidence="6">Dihydrolipoamide acetyltransferase component of pyruvate dehydrogenase complex</fullName>
        <ecNumber evidence="6">2.3.1.-</ecNumber>
    </recommendedName>
</protein>
<evidence type="ECO:0000256" key="1">
    <source>
        <dbReference type="ARBA" id="ARBA00001938"/>
    </source>
</evidence>
<evidence type="ECO:0000256" key="3">
    <source>
        <dbReference type="ARBA" id="ARBA00022679"/>
    </source>
</evidence>
<comment type="cofactor">
    <cofactor evidence="1 6">
        <name>(R)-lipoate</name>
        <dbReference type="ChEBI" id="CHEBI:83088"/>
    </cofactor>
</comment>